<protein>
    <submittedName>
        <fullName evidence="2">Uncharacterized protein</fullName>
    </submittedName>
</protein>
<feature type="chain" id="PRO_5034652620" evidence="1">
    <location>
        <begin position="17"/>
        <end position="172"/>
    </location>
</feature>
<proteinExistence type="predicted"/>
<reference evidence="2" key="1">
    <citation type="submission" date="2021-05" db="EMBL/GenBank/DDBJ databases">
        <authorList>
            <person name="Alioto T."/>
            <person name="Alioto T."/>
            <person name="Gomez Garrido J."/>
        </authorList>
    </citation>
    <scope>NUCLEOTIDE SEQUENCE</scope>
</reference>
<name>A0A8D8QSW7_9HEMI</name>
<dbReference type="AlphaFoldDB" id="A0A8D8QSW7"/>
<evidence type="ECO:0000313" key="2">
    <source>
        <dbReference type="EMBL" id="CAG6637031.1"/>
    </source>
</evidence>
<feature type="signal peptide" evidence="1">
    <location>
        <begin position="1"/>
        <end position="16"/>
    </location>
</feature>
<organism evidence="2">
    <name type="scientific">Cacopsylla melanoneura</name>
    <dbReference type="NCBI Taxonomy" id="428564"/>
    <lineage>
        <taxon>Eukaryota</taxon>
        <taxon>Metazoa</taxon>
        <taxon>Ecdysozoa</taxon>
        <taxon>Arthropoda</taxon>
        <taxon>Hexapoda</taxon>
        <taxon>Insecta</taxon>
        <taxon>Pterygota</taxon>
        <taxon>Neoptera</taxon>
        <taxon>Paraneoptera</taxon>
        <taxon>Hemiptera</taxon>
        <taxon>Sternorrhyncha</taxon>
        <taxon>Psylloidea</taxon>
        <taxon>Psyllidae</taxon>
        <taxon>Psyllinae</taxon>
        <taxon>Cacopsylla</taxon>
    </lineage>
</organism>
<keyword evidence="1" id="KW-0732">Signal</keyword>
<accession>A0A8D8QSW7</accession>
<dbReference type="EMBL" id="HBUF01096701">
    <property type="protein sequence ID" value="CAG6637031.1"/>
    <property type="molecule type" value="Transcribed_RNA"/>
</dbReference>
<sequence>MHMGLGVCWFLFGYLGLRLKGHNGHIFYLIEDERHPLHGHETHPPRLKSRKSFLRTTKPITISPEERKEELWKCAAPDNINFKEEISPGFHLPYSTWKTLNRLRVGVSRCKKTLAKWRYLENQEEIKCDCGEIQDEAHLLVCNQIDSTCTQDDLYTCTPAAIKVAEFWRNTI</sequence>
<evidence type="ECO:0000256" key="1">
    <source>
        <dbReference type="SAM" id="SignalP"/>
    </source>
</evidence>